<keyword evidence="1" id="KW-0732">Signal</keyword>
<dbReference type="RefSeq" id="WP_096054682.1">
    <property type="nucleotide sequence ID" value="NZ_CP023344.1"/>
</dbReference>
<gene>
    <name evidence="2" type="ORF">CMV30_03220</name>
</gene>
<name>A0A290Q798_9BACT</name>
<dbReference type="KEGG" id="vbh:CMV30_03220"/>
<evidence type="ECO:0000313" key="2">
    <source>
        <dbReference type="EMBL" id="ATC63050.1"/>
    </source>
</evidence>
<feature type="signal peptide" evidence="1">
    <location>
        <begin position="1"/>
        <end position="24"/>
    </location>
</feature>
<reference evidence="2 3" key="1">
    <citation type="submission" date="2017-09" db="EMBL/GenBank/DDBJ databases">
        <title>Complete genome sequence of Verrucomicrobial strain HZ-65, isolated from freshwater.</title>
        <authorList>
            <person name="Choi A."/>
        </authorList>
    </citation>
    <scope>NUCLEOTIDE SEQUENCE [LARGE SCALE GENOMIC DNA]</scope>
    <source>
        <strain evidence="2 3">HZ-65</strain>
    </source>
</reference>
<dbReference type="EMBL" id="CP023344">
    <property type="protein sequence ID" value="ATC63050.1"/>
    <property type="molecule type" value="Genomic_DNA"/>
</dbReference>
<evidence type="ECO:0008006" key="4">
    <source>
        <dbReference type="Google" id="ProtNLM"/>
    </source>
</evidence>
<dbReference type="Proteomes" id="UP000217265">
    <property type="component" value="Chromosome"/>
</dbReference>
<evidence type="ECO:0000313" key="3">
    <source>
        <dbReference type="Proteomes" id="UP000217265"/>
    </source>
</evidence>
<organism evidence="2 3">
    <name type="scientific">Nibricoccus aquaticus</name>
    <dbReference type="NCBI Taxonomy" id="2576891"/>
    <lineage>
        <taxon>Bacteria</taxon>
        <taxon>Pseudomonadati</taxon>
        <taxon>Verrucomicrobiota</taxon>
        <taxon>Opitutia</taxon>
        <taxon>Opitutales</taxon>
        <taxon>Opitutaceae</taxon>
        <taxon>Nibricoccus</taxon>
    </lineage>
</organism>
<proteinExistence type="predicted"/>
<dbReference type="AlphaFoldDB" id="A0A290Q798"/>
<dbReference type="SUPFAM" id="SSF56935">
    <property type="entry name" value="Porins"/>
    <property type="match status" value="1"/>
</dbReference>
<evidence type="ECO:0000256" key="1">
    <source>
        <dbReference type="SAM" id="SignalP"/>
    </source>
</evidence>
<keyword evidence="3" id="KW-1185">Reference proteome</keyword>
<accession>A0A290Q798</accession>
<feature type="chain" id="PRO_5012335187" description="Outer membrane protein beta-barrel domain-containing protein" evidence="1">
    <location>
        <begin position="25"/>
        <end position="398"/>
    </location>
</feature>
<protein>
    <recommendedName>
        <fullName evidence="4">Outer membrane protein beta-barrel domain-containing protein</fullName>
    </recommendedName>
</protein>
<sequence>MIRRLKHPIFATACVGLLSASAFAVYAPIPEQEQGKLLTIYATAGAYYDTNIFGAPADELSSMVYQVSPRFVFNVSASDQTLVSASYQLSVDYFVDRPGKQFLDSHSASASVKHTFSPRLEMELSDAFQLSKNPESLLPGLSTVLNTDQSYSLNQLDGRLAANLTKRTGLTFKGRVATFSYDNETLAEELDRSEFLGGLVLTHALLPEIQAVAEYRHQAIRYADGGETKDKDSDFVLAGADYVLSARTALSGRLGAEYRRRKDADDELMPYAELAVKADYAKGSYVSAGYGFSVEEVSNLDVYTDMTVHRFFANVQQVISPRLVATGSLSWEPGKLNGREGVSPDRDETNVKLGVALIHRLNTRWTVSATLDRDDVTSDDPGRMLKRTRGGLTVRCVF</sequence>